<dbReference type="Proteomes" id="UP000239209">
    <property type="component" value="Unassembled WGS sequence"/>
</dbReference>
<protein>
    <submittedName>
        <fullName evidence="1">Uncharacterized protein</fullName>
    </submittedName>
</protein>
<organism evidence="1 2">
    <name type="scientific">Pseudosporangium ferrugineum</name>
    <dbReference type="NCBI Taxonomy" id="439699"/>
    <lineage>
        <taxon>Bacteria</taxon>
        <taxon>Bacillati</taxon>
        <taxon>Actinomycetota</taxon>
        <taxon>Actinomycetes</taxon>
        <taxon>Micromonosporales</taxon>
        <taxon>Micromonosporaceae</taxon>
        <taxon>Pseudosporangium</taxon>
    </lineage>
</organism>
<accession>A0A2T0QYD6</accession>
<proteinExistence type="predicted"/>
<name>A0A2T0QYD6_9ACTN</name>
<comment type="caution">
    <text evidence="1">The sequence shown here is derived from an EMBL/GenBank/DDBJ whole genome shotgun (WGS) entry which is preliminary data.</text>
</comment>
<dbReference type="EMBL" id="PVZG01000083">
    <property type="protein sequence ID" value="PRY11378.1"/>
    <property type="molecule type" value="Genomic_DNA"/>
</dbReference>
<gene>
    <name evidence="1" type="ORF">CLV70_1831</name>
</gene>
<dbReference type="AlphaFoldDB" id="A0A2T0QYD6"/>
<feature type="non-terminal residue" evidence="1">
    <location>
        <position position="53"/>
    </location>
</feature>
<reference evidence="1 2" key="1">
    <citation type="submission" date="2018-03" db="EMBL/GenBank/DDBJ databases">
        <title>Genomic Encyclopedia of Archaeal and Bacterial Type Strains, Phase II (KMG-II): from individual species to whole genera.</title>
        <authorList>
            <person name="Goeker M."/>
        </authorList>
    </citation>
    <scope>NUCLEOTIDE SEQUENCE [LARGE SCALE GENOMIC DNA]</scope>
    <source>
        <strain evidence="1 2">DSM 45348</strain>
    </source>
</reference>
<evidence type="ECO:0000313" key="2">
    <source>
        <dbReference type="Proteomes" id="UP000239209"/>
    </source>
</evidence>
<sequence>MMPSAGEVFLGVVKRRNSMITDAASPASYASTEAEHIPNLLASEPLADYAIAL</sequence>
<keyword evidence="2" id="KW-1185">Reference proteome</keyword>
<evidence type="ECO:0000313" key="1">
    <source>
        <dbReference type="EMBL" id="PRY11378.1"/>
    </source>
</evidence>